<dbReference type="PROSITE" id="PS50043">
    <property type="entry name" value="HTH_LUXR_2"/>
    <property type="match status" value="1"/>
</dbReference>
<organism evidence="5 6">
    <name type="scientific">Saccharothrix xinjiangensis</name>
    <dbReference type="NCBI Taxonomy" id="204798"/>
    <lineage>
        <taxon>Bacteria</taxon>
        <taxon>Bacillati</taxon>
        <taxon>Actinomycetota</taxon>
        <taxon>Actinomycetes</taxon>
        <taxon>Pseudonocardiales</taxon>
        <taxon>Pseudonocardiaceae</taxon>
        <taxon>Saccharothrix</taxon>
    </lineage>
</organism>
<reference evidence="6" key="1">
    <citation type="journal article" date="2019" name="Int. J. Syst. Evol. Microbiol.">
        <title>The Global Catalogue of Microorganisms (GCM) 10K type strain sequencing project: providing services to taxonomists for standard genome sequencing and annotation.</title>
        <authorList>
            <consortium name="The Broad Institute Genomics Platform"/>
            <consortium name="The Broad Institute Genome Sequencing Center for Infectious Disease"/>
            <person name="Wu L."/>
            <person name="Ma J."/>
        </authorList>
    </citation>
    <scope>NUCLEOTIDE SEQUENCE [LARGE SCALE GENOMIC DNA]</scope>
    <source>
        <strain evidence="6">KCTC 12848</strain>
    </source>
</reference>
<dbReference type="InterPro" id="IPR016032">
    <property type="entry name" value="Sig_transdc_resp-reg_C-effctor"/>
</dbReference>
<keyword evidence="1" id="KW-0805">Transcription regulation</keyword>
<gene>
    <name evidence="5" type="ORF">ACFPFM_10720</name>
</gene>
<evidence type="ECO:0000313" key="5">
    <source>
        <dbReference type="EMBL" id="MFC5054230.1"/>
    </source>
</evidence>
<accession>A0ABV9XV45</accession>
<keyword evidence="2" id="KW-0238">DNA-binding</keyword>
<dbReference type="RefSeq" id="WP_344042688.1">
    <property type="nucleotide sequence ID" value="NZ_BAAAKE010000036.1"/>
</dbReference>
<dbReference type="SMART" id="SM00421">
    <property type="entry name" value="HTH_LUXR"/>
    <property type="match status" value="1"/>
</dbReference>
<dbReference type="InterPro" id="IPR000792">
    <property type="entry name" value="Tscrpt_reg_LuxR_C"/>
</dbReference>
<dbReference type="PANTHER" id="PTHR44688">
    <property type="entry name" value="DNA-BINDING TRANSCRIPTIONAL ACTIVATOR DEVR_DOSR"/>
    <property type="match status" value="1"/>
</dbReference>
<dbReference type="Gene3D" id="1.10.10.10">
    <property type="entry name" value="Winged helix-like DNA-binding domain superfamily/Winged helix DNA-binding domain"/>
    <property type="match status" value="1"/>
</dbReference>
<sequence length="74" mass="8508">MILSPRQEQIVVLIAEGLQDKAIAERLDISVRTVDSHLQRLYQRYQLHSRAAVVAKWLREGGQVRPDDDARDRG</sequence>
<dbReference type="CDD" id="cd06170">
    <property type="entry name" value="LuxR_C_like"/>
    <property type="match status" value="1"/>
</dbReference>
<dbReference type="InterPro" id="IPR036388">
    <property type="entry name" value="WH-like_DNA-bd_sf"/>
</dbReference>
<evidence type="ECO:0000256" key="2">
    <source>
        <dbReference type="ARBA" id="ARBA00023125"/>
    </source>
</evidence>
<evidence type="ECO:0000256" key="1">
    <source>
        <dbReference type="ARBA" id="ARBA00023015"/>
    </source>
</evidence>
<keyword evidence="6" id="KW-1185">Reference proteome</keyword>
<keyword evidence="3" id="KW-0804">Transcription</keyword>
<dbReference type="Proteomes" id="UP001595833">
    <property type="component" value="Unassembled WGS sequence"/>
</dbReference>
<dbReference type="SUPFAM" id="SSF46894">
    <property type="entry name" value="C-terminal effector domain of the bipartite response regulators"/>
    <property type="match status" value="1"/>
</dbReference>
<dbReference type="PRINTS" id="PR00038">
    <property type="entry name" value="HTHLUXR"/>
</dbReference>
<evidence type="ECO:0000313" key="6">
    <source>
        <dbReference type="Proteomes" id="UP001595833"/>
    </source>
</evidence>
<evidence type="ECO:0000259" key="4">
    <source>
        <dbReference type="PROSITE" id="PS50043"/>
    </source>
</evidence>
<dbReference type="Pfam" id="PF00196">
    <property type="entry name" value="GerE"/>
    <property type="match status" value="1"/>
</dbReference>
<proteinExistence type="predicted"/>
<dbReference type="EMBL" id="JBHSJB010000009">
    <property type="protein sequence ID" value="MFC5054230.1"/>
    <property type="molecule type" value="Genomic_DNA"/>
</dbReference>
<feature type="domain" description="HTH luxR-type" evidence="4">
    <location>
        <begin position="1"/>
        <end position="61"/>
    </location>
</feature>
<dbReference type="PANTHER" id="PTHR44688:SF16">
    <property type="entry name" value="DNA-BINDING TRANSCRIPTIONAL ACTIVATOR DEVR_DOSR"/>
    <property type="match status" value="1"/>
</dbReference>
<name>A0ABV9XV45_9PSEU</name>
<protein>
    <submittedName>
        <fullName evidence="5">Response regulator transcription factor</fullName>
    </submittedName>
</protein>
<comment type="caution">
    <text evidence="5">The sequence shown here is derived from an EMBL/GenBank/DDBJ whole genome shotgun (WGS) entry which is preliminary data.</text>
</comment>
<evidence type="ECO:0000256" key="3">
    <source>
        <dbReference type="ARBA" id="ARBA00023163"/>
    </source>
</evidence>